<evidence type="ECO:0000256" key="1">
    <source>
        <dbReference type="SAM" id="SignalP"/>
    </source>
</evidence>
<organism evidence="2 3">
    <name type="scientific">Fusarium torreyae</name>
    <dbReference type="NCBI Taxonomy" id="1237075"/>
    <lineage>
        <taxon>Eukaryota</taxon>
        <taxon>Fungi</taxon>
        <taxon>Dikarya</taxon>
        <taxon>Ascomycota</taxon>
        <taxon>Pezizomycotina</taxon>
        <taxon>Sordariomycetes</taxon>
        <taxon>Hypocreomycetidae</taxon>
        <taxon>Hypocreales</taxon>
        <taxon>Nectriaceae</taxon>
        <taxon>Fusarium</taxon>
    </lineage>
</organism>
<name>A0A9W8RZZ7_9HYPO</name>
<feature type="chain" id="PRO_5040876659" evidence="1">
    <location>
        <begin position="21"/>
        <end position="135"/>
    </location>
</feature>
<keyword evidence="1" id="KW-0732">Signal</keyword>
<keyword evidence="3" id="KW-1185">Reference proteome</keyword>
<evidence type="ECO:0000313" key="3">
    <source>
        <dbReference type="Proteomes" id="UP001152049"/>
    </source>
</evidence>
<gene>
    <name evidence="2" type="ORF">NW762_006142</name>
</gene>
<dbReference type="EMBL" id="JAOQAZ010000010">
    <property type="protein sequence ID" value="KAJ4263324.1"/>
    <property type="molecule type" value="Genomic_DNA"/>
</dbReference>
<protein>
    <submittedName>
        <fullName evidence="2">Uncharacterized protein</fullName>
    </submittedName>
</protein>
<accession>A0A9W8RZZ7</accession>
<comment type="caution">
    <text evidence="2">The sequence shown here is derived from an EMBL/GenBank/DDBJ whole genome shotgun (WGS) entry which is preliminary data.</text>
</comment>
<sequence length="135" mass="15548">MKANLSFCLTWGLLIALVSAQAKLTDSWDMDSSCDGDRRKKLDDAFSDVVEMIRKARMDLYRVQEPRDNRKTSTSLSGTNWDRIARYLSFTFGLRPPNDRNQNGYDPEEENFKKVNYTMYGTLVQAEQLPAGGWH</sequence>
<proteinExistence type="predicted"/>
<reference evidence="2" key="1">
    <citation type="submission" date="2022-09" db="EMBL/GenBank/DDBJ databases">
        <title>Fusarium specimens isolated from Avocado Roots.</title>
        <authorList>
            <person name="Stajich J."/>
            <person name="Roper C."/>
            <person name="Heimlech-Rivalta G."/>
        </authorList>
    </citation>
    <scope>NUCLEOTIDE SEQUENCE</scope>
    <source>
        <strain evidence="2">CF00136</strain>
    </source>
</reference>
<dbReference type="AlphaFoldDB" id="A0A9W8RZZ7"/>
<dbReference type="Proteomes" id="UP001152049">
    <property type="component" value="Unassembled WGS sequence"/>
</dbReference>
<evidence type="ECO:0000313" key="2">
    <source>
        <dbReference type="EMBL" id="KAJ4263324.1"/>
    </source>
</evidence>
<dbReference type="OrthoDB" id="5039373at2759"/>
<feature type="signal peptide" evidence="1">
    <location>
        <begin position="1"/>
        <end position="20"/>
    </location>
</feature>